<protein>
    <submittedName>
        <fullName evidence="11">Uncharacterized protein</fullName>
    </submittedName>
</protein>
<dbReference type="GO" id="GO:0046872">
    <property type="term" value="F:metal ion binding"/>
    <property type="evidence" value="ECO:0007669"/>
    <property type="project" value="UniProtKB-KW"/>
</dbReference>
<keyword evidence="8" id="KW-0812">Transmembrane</keyword>
<dbReference type="PANTHER" id="PTHR43409:SF7">
    <property type="entry name" value="BLL1977 PROTEIN"/>
    <property type="match status" value="1"/>
</dbReference>
<evidence type="ECO:0000256" key="6">
    <source>
        <dbReference type="ARBA" id="ARBA00023004"/>
    </source>
</evidence>
<dbReference type="SMART" id="SM00729">
    <property type="entry name" value="Elp3"/>
    <property type="match status" value="1"/>
</dbReference>
<accession>A0A382DKE0</accession>
<dbReference type="Pfam" id="PF02310">
    <property type="entry name" value="B12-binding"/>
    <property type="match status" value="1"/>
</dbReference>
<evidence type="ECO:0000256" key="8">
    <source>
        <dbReference type="SAM" id="Phobius"/>
    </source>
</evidence>
<evidence type="ECO:0000256" key="4">
    <source>
        <dbReference type="ARBA" id="ARBA00022691"/>
    </source>
</evidence>
<dbReference type="InterPro" id="IPR006638">
    <property type="entry name" value="Elp3/MiaA/NifB-like_rSAM"/>
</dbReference>
<dbReference type="SUPFAM" id="SSF52242">
    <property type="entry name" value="Cobalamin (vitamin B12)-binding domain"/>
    <property type="match status" value="1"/>
</dbReference>
<evidence type="ECO:0000256" key="1">
    <source>
        <dbReference type="ARBA" id="ARBA00001966"/>
    </source>
</evidence>
<sequence length="485" mass="54491">MDKKLVLVSPSYQYRNKSLRWLAKSITVAPPLGLLYVAEAAKSIGWSVEIIDSEMEEYSLETVVNKVISAAPDLVGITVTTPFLQSAIQISEGVKKIASIPVIMGGAHPTAKGLETLLDCFDFALQGEGDEAFKHFLNAFEGNGRYSDIAGLIYRDNGEVFSNSSQQLESLDRLAVPERGLLNLKKYVSRVPNHGTKRYTSIMATRGCPYECVFCAVQTMYGRTLRFRPVEDVIEEIKVCIKNYNITHFHFVDDTLTVNKNYVRKLCRSISDNDLDITWEGWTRADCIDEELLALMMSTGFVRVSFGVETGNPEVMKNLKKDMNHGHINAAFELASKMGLEARCSVMIGNPGETRKTLWDTINFIRDNDNIKYSTLSIATPYPGTELAEMAKEGRHGLKLNITDETKFLRYFSPTMQMNDLSMSNLKIMQVVGLIWMHMTPAKIVGSIKRFGFFRIGITAVMTSLLFLKMILIDTVVDSLKQRFV</sequence>
<dbReference type="InterPro" id="IPR036724">
    <property type="entry name" value="Cobalamin-bd_sf"/>
</dbReference>
<dbReference type="InterPro" id="IPR051198">
    <property type="entry name" value="BchE-like"/>
</dbReference>
<keyword evidence="2" id="KW-0489">Methyltransferase</keyword>
<dbReference type="SUPFAM" id="SSF102114">
    <property type="entry name" value="Radical SAM enzymes"/>
    <property type="match status" value="1"/>
</dbReference>
<feature type="transmembrane region" description="Helical" evidence="8">
    <location>
        <begin position="453"/>
        <end position="473"/>
    </location>
</feature>
<dbReference type="AlphaFoldDB" id="A0A382DKE0"/>
<keyword evidence="8" id="KW-1133">Transmembrane helix</keyword>
<keyword evidence="5" id="KW-0479">Metal-binding</keyword>
<keyword evidence="7" id="KW-0411">Iron-sulfur</keyword>
<dbReference type="GO" id="GO:0031419">
    <property type="term" value="F:cobalamin binding"/>
    <property type="evidence" value="ECO:0007669"/>
    <property type="project" value="InterPro"/>
</dbReference>
<dbReference type="InterPro" id="IPR034466">
    <property type="entry name" value="Methyltransferase_Class_B"/>
</dbReference>
<dbReference type="GO" id="GO:0051539">
    <property type="term" value="F:4 iron, 4 sulfur cluster binding"/>
    <property type="evidence" value="ECO:0007669"/>
    <property type="project" value="UniProtKB-KW"/>
</dbReference>
<dbReference type="InterPro" id="IPR058240">
    <property type="entry name" value="rSAM_sf"/>
</dbReference>
<evidence type="ECO:0000259" key="9">
    <source>
        <dbReference type="PROSITE" id="PS51332"/>
    </source>
</evidence>
<dbReference type="CDD" id="cd02068">
    <property type="entry name" value="radical_SAM_B12_BD"/>
    <property type="match status" value="1"/>
</dbReference>
<dbReference type="Gene3D" id="3.40.50.280">
    <property type="entry name" value="Cobalamin-binding domain"/>
    <property type="match status" value="1"/>
</dbReference>
<dbReference type="PROSITE" id="PS51918">
    <property type="entry name" value="RADICAL_SAM"/>
    <property type="match status" value="1"/>
</dbReference>
<keyword evidence="8" id="KW-0472">Membrane</keyword>
<evidence type="ECO:0000256" key="2">
    <source>
        <dbReference type="ARBA" id="ARBA00022603"/>
    </source>
</evidence>
<dbReference type="SFLD" id="SFLDS00029">
    <property type="entry name" value="Radical_SAM"/>
    <property type="match status" value="1"/>
</dbReference>
<keyword evidence="3" id="KW-0808">Transferase</keyword>
<gene>
    <name evidence="11" type="ORF">METZ01_LOCUS190937</name>
</gene>
<reference evidence="11" key="1">
    <citation type="submission" date="2018-05" db="EMBL/GenBank/DDBJ databases">
        <authorList>
            <person name="Lanie J.A."/>
            <person name="Ng W.-L."/>
            <person name="Kazmierczak K.M."/>
            <person name="Andrzejewski T.M."/>
            <person name="Davidsen T.M."/>
            <person name="Wayne K.J."/>
            <person name="Tettelin H."/>
            <person name="Glass J.I."/>
            <person name="Rusch D."/>
            <person name="Podicherti R."/>
            <person name="Tsui H.-C.T."/>
            <person name="Winkler M.E."/>
        </authorList>
    </citation>
    <scope>NUCLEOTIDE SEQUENCE</scope>
</reference>
<dbReference type="CDD" id="cd01335">
    <property type="entry name" value="Radical_SAM"/>
    <property type="match status" value="1"/>
</dbReference>
<dbReference type="Pfam" id="PF04055">
    <property type="entry name" value="Radical_SAM"/>
    <property type="match status" value="1"/>
</dbReference>
<evidence type="ECO:0000259" key="10">
    <source>
        <dbReference type="PROSITE" id="PS51918"/>
    </source>
</evidence>
<organism evidence="11">
    <name type="scientific">marine metagenome</name>
    <dbReference type="NCBI Taxonomy" id="408172"/>
    <lineage>
        <taxon>unclassified sequences</taxon>
        <taxon>metagenomes</taxon>
        <taxon>ecological metagenomes</taxon>
    </lineage>
</organism>
<comment type="cofactor">
    <cofactor evidence="1">
        <name>[4Fe-4S] cluster</name>
        <dbReference type="ChEBI" id="CHEBI:49883"/>
    </cofactor>
</comment>
<dbReference type="GO" id="GO:0003824">
    <property type="term" value="F:catalytic activity"/>
    <property type="evidence" value="ECO:0007669"/>
    <property type="project" value="InterPro"/>
</dbReference>
<keyword evidence="4" id="KW-0949">S-adenosyl-L-methionine</keyword>
<dbReference type="InterPro" id="IPR006158">
    <property type="entry name" value="Cobalamin-bd"/>
</dbReference>
<dbReference type="SFLD" id="SFLDG01082">
    <property type="entry name" value="B12-binding_domain_containing"/>
    <property type="match status" value="1"/>
</dbReference>
<dbReference type="PROSITE" id="PS51332">
    <property type="entry name" value="B12_BINDING"/>
    <property type="match status" value="1"/>
</dbReference>
<evidence type="ECO:0000313" key="11">
    <source>
        <dbReference type="EMBL" id="SVB38083.1"/>
    </source>
</evidence>
<evidence type="ECO:0000256" key="5">
    <source>
        <dbReference type="ARBA" id="ARBA00022723"/>
    </source>
</evidence>
<evidence type="ECO:0000256" key="3">
    <source>
        <dbReference type="ARBA" id="ARBA00022679"/>
    </source>
</evidence>
<dbReference type="Gene3D" id="3.80.30.20">
    <property type="entry name" value="tm_1862 like domain"/>
    <property type="match status" value="1"/>
</dbReference>
<dbReference type="SFLD" id="SFLDG01123">
    <property type="entry name" value="methyltransferase_(Class_B)"/>
    <property type="match status" value="1"/>
</dbReference>
<dbReference type="EMBL" id="UINC01039505">
    <property type="protein sequence ID" value="SVB38083.1"/>
    <property type="molecule type" value="Genomic_DNA"/>
</dbReference>
<keyword evidence="6" id="KW-0408">Iron</keyword>
<feature type="domain" description="Radical SAM core" evidence="10">
    <location>
        <begin position="194"/>
        <end position="424"/>
    </location>
</feature>
<name>A0A382DKE0_9ZZZZ</name>
<evidence type="ECO:0000256" key="7">
    <source>
        <dbReference type="ARBA" id="ARBA00023014"/>
    </source>
</evidence>
<dbReference type="InterPro" id="IPR007197">
    <property type="entry name" value="rSAM"/>
</dbReference>
<dbReference type="InterPro" id="IPR023404">
    <property type="entry name" value="rSAM_horseshoe"/>
</dbReference>
<proteinExistence type="predicted"/>
<dbReference type="PANTHER" id="PTHR43409">
    <property type="entry name" value="ANAEROBIC MAGNESIUM-PROTOPORPHYRIN IX MONOMETHYL ESTER CYCLASE-RELATED"/>
    <property type="match status" value="1"/>
</dbReference>
<feature type="domain" description="B12-binding" evidence="9">
    <location>
        <begin position="17"/>
        <end position="147"/>
    </location>
</feature>